<dbReference type="EMBL" id="HBGQ01079186">
    <property type="protein sequence ID" value="CAD9505093.1"/>
    <property type="molecule type" value="Transcribed_RNA"/>
</dbReference>
<dbReference type="SUPFAM" id="SSF47113">
    <property type="entry name" value="Histone-fold"/>
    <property type="match status" value="1"/>
</dbReference>
<accession>A0A7S2I1F2</accession>
<sequence>MALKEKKTKMPPTVEKAAPKRRAKGRQSYAGYIYKVLKQVHPKLKISKQAMGVMESCVNDTFERLAGEANRLLRNAKKETMTSREVQSAVRLVFPGELSKHAVSEGCKAVMKYNTSTGGGDKEAEKEDA</sequence>
<proteinExistence type="inferred from homology"/>
<dbReference type="InterPro" id="IPR009072">
    <property type="entry name" value="Histone-fold"/>
</dbReference>
<feature type="region of interest" description="Disordered" evidence="2">
    <location>
        <begin position="1"/>
        <end position="23"/>
    </location>
</feature>
<dbReference type="FunFam" id="1.10.20.10:FF:000043">
    <property type="entry name" value="Histone H2B"/>
    <property type="match status" value="1"/>
</dbReference>
<dbReference type="GO" id="GO:0005634">
    <property type="term" value="C:nucleus"/>
    <property type="evidence" value="ECO:0007669"/>
    <property type="project" value="UniProtKB-ARBA"/>
</dbReference>
<dbReference type="SMART" id="SM00427">
    <property type="entry name" value="H2B"/>
    <property type="match status" value="1"/>
</dbReference>
<dbReference type="AlphaFoldDB" id="A0A7S2I1F2"/>
<protein>
    <recommendedName>
        <fullName evidence="3">Core Histone H2A/H2B/H3 domain-containing protein</fullName>
    </recommendedName>
</protein>
<gene>
    <name evidence="4" type="ORF">AAND1436_LOCUS37869</name>
</gene>
<dbReference type="CDD" id="cd22910">
    <property type="entry name" value="HFD_H2B"/>
    <property type="match status" value="1"/>
</dbReference>
<dbReference type="GO" id="GO:0046982">
    <property type="term" value="F:protein heterodimerization activity"/>
    <property type="evidence" value="ECO:0007669"/>
    <property type="project" value="InterPro"/>
</dbReference>
<evidence type="ECO:0000259" key="3">
    <source>
        <dbReference type="Pfam" id="PF00125"/>
    </source>
</evidence>
<evidence type="ECO:0000256" key="2">
    <source>
        <dbReference type="SAM" id="MobiDB-lite"/>
    </source>
</evidence>
<name>A0A7S2I1F2_9DINO</name>
<organism evidence="4">
    <name type="scientific">Alexandrium andersonii</name>
    <dbReference type="NCBI Taxonomy" id="327968"/>
    <lineage>
        <taxon>Eukaryota</taxon>
        <taxon>Sar</taxon>
        <taxon>Alveolata</taxon>
        <taxon>Dinophyceae</taxon>
        <taxon>Gonyaulacales</taxon>
        <taxon>Pyrocystaceae</taxon>
        <taxon>Alexandrium</taxon>
    </lineage>
</organism>
<feature type="domain" description="Core Histone H2A/H2B/H3" evidence="3">
    <location>
        <begin position="20"/>
        <end position="92"/>
    </location>
</feature>
<comment type="similarity">
    <text evidence="1">Belongs to the histone H2B family.</text>
</comment>
<dbReference type="Gene3D" id="1.10.20.10">
    <property type="entry name" value="Histone, subunit A"/>
    <property type="match status" value="1"/>
</dbReference>
<reference evidence="4" key="1">
    <citation type="submission" date="2021-01" db="EMBL/GenBank/DDBJ databases">
        <authorList>
            <person name="Corre E."/>
            <person name="Pelletier E."/>
            <person name="Niang G."/>
            <person name="Scheremetjew M."/>
            <person name="Finn R."/>
            <person name="Kale V."/>
            <person name="Holt S."/>
            <person name="Cochrane G."/>
            <person name="Meng A."/>
            <person name="Brown T."/>
            <person name="Cohen L."/>
        </authorList>
    </citation>
    <scope>NUCLEOTIDE SEQUENCE</scope>
    <source>
        <strain evidence="4">CCMP2222</strain>
    </source>
</reference>
<dbReference type="GO" id="GO:0003677">
    <property type="term" value="F:DNA binding"/>
    <property type="evidence" value="ECO:0007669"/>
    <property type="project" value="InterPro"/>
</dbReference>
<evidence type="ECO:0000256" key="1">
    <source>
        <dbReference type="ARBA" id="ARBA00006846"/>
    </source>
</evidence>
<dbReference type="Pfam" id="PF00125">
    <property type="entry name" value="Histone"/>
    <property type="match status" value="1"/>
</dbReference>
<dbReference type="InterPro" id="IPR000558">
    <property type="entry name" value="Histone_H2B"/>
</dbReference>
<dbReference type="GO" id="GO:0030527">
    <property type="term" value="F:structural constituent of chromatin"/>
    <property type="evidence" value="ECO:0007669"/>
    <property type="project" value="InterPro"/>
</dbReference>
<dbReference type="GO" id="GO:0000786">
    <property type="term" value="C:nucleosome"/>
    <property type="evidence" value="ECO:0007669"/>
    <property type="project" value="InterPro"/>
</dbReference>
<dbReference type="InterPro" id="IPR007125">
    <property type="entry name" value="H2A/H2B/H3"/>
</dbReference>
<evidence type="ECO:0000313" key="4">
    <source>
        <dbReference type="EMBL" id="CAD9505093.1"/>
    </source>
</evidence>
<dbReference type="PANTHER" id="PTHR23428">
    <property type="entry name" value="HISTONE H2B"/>
    <property type="match status" value="1"/>
</dbReference>
<dbReference type="PRINTS" id="PR00621">
    <property type="entry name" value="HISTONEH2B"/>
</dbReference>